<gene>
    <name evidence="2" type="ORF">HFQ13_14210</name>
</gene>
<dbReference type="EMBL" id="JAAXYO010000196">
    <property type="protein sequence ID" value="MBU2789340.1"/>
    <property type="molecule type" value="Genomic_DNA"/>
</dbReference>
<dbReference type="Proteomes" id="UP001197378">
    <property type="component" value="Unassembled WGS sequence"/>
</dbReference>
<protein>
    <recommendedName>
        <fullName evidence="1">Segregation and condensation protein A</fullName>
    </recommendedName>
</protein>
<organism evidence="2 3">
    <name type="scientific">Igneacidithiobacillus copahuensis</name>
    <dbReference type="NCBI Taxonomy" id="2724909"/>
    <lineage>
        <taxon>Bacteria</taxon>
        <taxon>Pseudomonadati</taxon>
        <taxon>Pseudomonadota</taxon>
        <taxon>Acidithiobacillia</taxon>
        <taxon>Acidithiobacillales</taxon>
        <taxon>Acidithiobacillaceae</taxon>
        <taxon>Igneacidithiobacillus</taxon>
    </lineage>
</organism>
<evidence type="ECO:0000313" key="3">
    <source>
        <dbReference type="Proteomes" id="UP001197378"/>
    </source>
</evidence>
<evidence type="ECO:0000256" key="1">
    <source>
        <dbReference type="ARBA" id="ARBA00044777"/>
    </source>
</evidence>
<keyword evidence="3" id="KW-1185">Reference proteome</keyword>
<dbReference type="Gene3D" id="6.10.250.2410">
    <property type="match status" value="1"/>
</dbReference>
<evidence type="ECO:0000313" key="2">
    <source>
        <dbReference type="EMBL" id="MBU2789340.1"/>
    </source>
</evidence>
<name>A0AAE2YSB2_9PROT</name>
<dbReference type="AlphaFoldDB" id="A0AAE2YSB2"/>
<accession>A0AAE2YSB2</accession>
<comment type="caution">
    <text evidence="2">The sequence shown here is derived from an EMBL/GenBank/DDBJ whole genome shotgun (WGS) entry which is preliminary data.</text>
</comment>
<dbReference type="InterPro" id="IPR003768">
    <property type="entry name" value="ScpA"/>
</dbReference>
<proteinExistence type="predicted"/>
<sequence>MPADQGVASGEVMPIPEGLYIPPDALEVILDQFSGPLDLLLWLIRRNRMDIRDIPVAEVTRQYLSYLEEARRRQLELAADYLLMAAWLAEIKARMLLPLPPSEEGEAEDPRAELALRLAKLAQVQAEAEALTTLPRAGLDFLLPTALAHDPVPLVPPVLAVSRLPELLRQIAQRHRHRQARAPAPHFAFDLRQRILEVLQCCRSAIRPLHFHEILPRQRDRLQVGLNLLAILELLRQQALCLLWQDEVWLLSAVAGDENV</sequence>
<dbReference type="RefSeq" id="WP_215873255.1">
    <property type="nucleotide sequence ID" value="NZ_JAAXYO010000196.1"/>
</dbReference>
<dbReference type="PANTHER" id="PTHR33969:SF2">
    <property type="entry name" value="SEGREGATION AND CONDENSATION PROTEIN A"/>
    <property type="match status" value="1"/>
</dbReference>
<reference evidence="2" key="1">
    <citation type="journal article" date="2021" name="ISME J.">
        <title>Genomic evolution of the class Acidithiobacillia: deep-branching Proteobacteria living in extreme acidic conditions.</title>
        <authorList>
            <person name="Moya-Beltran A."/>
            <person name="Beard S."/>
            <person name="Rojas-Villalobos C."/>
            <person name="Issotta F."/>
            <person name="Gallardo Y."/>
            <person name="Ulloa R."/>
            <person name="Giaveno A."/>
            <person name="Degli Esposti M."/>
            <person name="Johnson D.B."/>
            <person name="Quatrini R."/>
        </authorList>
    </citation>
    <scope>NUCLEOTIDE SEQUENCE</scope>
    <source>
        <strain evidence="2">VAN18-1</strain>
    </source>
</reference>
<dbReference type="Pfam" id="PF02616">
    <property type="entry name" value="SMC_ScpA"/>
    <property type="match status" value="1"/>
</dbReference>
<dbReference type="PANTHER" id="PTHR33969">
    <property type="entry name" value="SEGREGATION AND CONDENSATION PROTEIN A"/>
    <property type="match status" value="1"/>
</dbReference>